<comment type="similarity">
    <text evidence="1">Belongs to the universal ribosomal protein uL10 family.</text>
</comment>
<comment type="caution">
    <text evidence="2">The sequence shown here is derived from an EMBL/GenBank/DDBJ whole genome shotgun (WGS) entry which is preliminary data.</text>
</comment>
<dbReference type="Proteomes" id="UP000179059">
    <property type="component" value="Unassembled WGS sequence"/>
</dbReference>
<dbReference type="SUPFAM" id="SSF160369">
    <property type="entry name" value="Ribosomal protein L10-like"/>
    <property type="match status" value="1"/>
</dbReference>
<gene>
    <name evidence="2" type="ORF">A2855_02480</name>
</gene>
<dbReference type="STRING" id="1798647.A2855_02480"/>
<proteinExistence type="inferred from homology"/>
<evidence type="ECO:0008006" key="4">
    <source>
        <dbReference type="Google" id="ProtNLM"/>
    </source>
</evidence>
<evidence type="ECO:0000313" key="3">
    <source>
        <dbReference type="Proteomes" id="UP000179059"/>
    </source>
</evidence>
<evidence type="ECO:0000313" key="2">
    <source>
        <dbReference type="EMBL" id="OGY97998.1"/>
    </source>
</evidence>
<dbReference type="Gene3D" id="6.10.250.290">
    <property type="match status" value="1"/>
</dbReference>
<accession>A0A1G2C9D4</accession>
<dbReference type="InterPro" id="IPR043141">
    <property type="entry name" value="Ribosomal_uL10-like_sf"/>
</dbReference>
<sequence length="133" mass="14628">MDKSGAKFAVVKKRLLNVLFKEEGIDYDARGFDGQIGTIFAEGAIDTVSGPLYRTLQGFGTDAKTREAEAQRILGAYDLEAKAPIERDLVMRVGTLPTREVLLAQFLGMLAAPVRSFLYLLDQKSKQTVEATN</sequence>
<dbReference type="Gene3D" id="3.30.70.1730">
    <property type="match status" value="1"/>
</dbReference>
<dbReference type="AlphaFoldDB" id="A0A1G2C9D4"/>
<reference evidence="2 3" key="1">
    <citation type="journal article" date="2016" name="Nat. Commun.">
        <title>Thousands of microbial genomes shed light on interconnected biogeochemical processes in an aquifer system.</title>
        <authorList>
            <person name="Anantharaman K."/>
            <person name="Brown C.T."/>
            <person name="Hug L.A."/>
            <person name="Sharon I."/>
            <person name="Castelle C.J."/>
            <person name="Probst A.J."/>
            <person name="Thomas B.C."/>
            <person name="Singh A."/>
            <person name="Wilkins M.J."/>
            <person name="Karaoz U."/>
            <person name="Brodie E.L."/>
            <person name="Williams K.H."/>
            <person name="Hubbard S.S."/>
            <person name="Banfield J.F."/>
        </authorList>
    </citation>
    <scope>NUCLEOTIDE SEQUENCE [LARGE SCALE GENOMIC DNA]</scope>
</reference>
<protein>
    <recommendedName>
        <fullName evidence="4">50S ribosomal protein L10</fullName>
    </recommendedName>
</protein>
<organism evidence="2 3">
    <name type="scientific">Candidatus Liptonbacteria bacterium RIFCSPHIGHO2_01_FULL_57_28</name>
    <dbReference type="NCBI Taxonomy" id="1798647"/>
    <lineage>
        <taxon>Bacteria</taxon>
        <taxon>Candidatus Liptoniibacteriota</taxon>
    </lineage>
</organism>
<evidence type="ECO:0000256" key="1">
    <source>
        <dbReference type="ARBA" id="ARBA00008889"/>
    </source>
</evidence>
<dbReference type="EMBL" id="MHKX01000019">
    <property type="protein sequence ID" value="OGY97998.1"/>
    <property type="molecule type" value="Genomic_DNA"/>
</dbReference>
<name>A0A1G2C9D4_9BACT</name>